<dbReference type="EMBL" id="NHRJ02000003">
    <property type="protein sequence ID" value="PZE21429.1"/>
    <property type="molecule type" value="Genomic_DNA"/>
</dbReference>
<protein>
    <submittedName>
        <fullName evidence="1">PilZ domain-containing protein</fullName>
    </submittedName>
</protein>
<dbReference type="OrthoDB" id="2580362at2"/>
<dbReference type="Proteomes" id="UP000214746">
    <property type="component" value="Unassembled WGS sequence"/>
</dbReference>
<dbReference type="AlphaFoldDB" id="A0A2W1N9V1"/>
<evidence type="ECO:0000313" key="1">
    <source>
        <dbReference type="EMBL" id="PZE21429.1"/>
    </source>
</evidence>
<reference evidence="1" key="1">
    <citation type="submission" date="2018-06" db="EMBL/GenBank/DDBJ databases">
        <title>Paenibacillus xerothermodurans sp. nov. an extremely dry heat resistant spore forming bacterium isolated from the soil of Cape Canaveral, Florida.</title>
        <authorList>
            <person name="Seuylemezian A."/>
            <person name="Kaur N."/>
            <person name="Patil P."/>
            <person name="Patil P."/>
            <person name="Mayilraj S."/>
            <person name="Vaishampayan P."/>
        </authorList>
    </citation>
    <scope>NUCLEOTIDE SEQUENCE [LARGE SCALE GENOMIC DNA]</scope>
    <source>
        <strain evidence="1">ATCC 27380</strain>
    </source>
</reference>
<accession>A0A2W1N9V1</accession>
<evidence type="ECO:0000313" key="2">
    <source>
        <dbReference type="Proteomes" id="UP000214746"/>
    </source>
</evidence>
<dbReference type="RefSeq" id="WP_089199626.1">
    <property type="nucleotide sequence ID" value="NZ_NHRJ02000003.1"/>
</dbReference>
<comment type="caution">
    <text evidence="1">The sequence shown here is derived from an EMBL/GenBank/DDBJ whole genome shotgun (WGS) entry which is preliminary data.</text>
</comment>
<gene>
    <name evidence="1" type="ORF">CBW46_008760</name>
</gene>
<keyword evidence="2" id="KW-1185">Reference proteome</keyword>
<proteinExistence type="predicted"/>
<organism evidence="1 2">
    <name type="scientific">Paenibacillus xerothermodurans</name>
    <dbReference type="NCBI Taxonomy" id="1977292"/>
    <lineage>
        <taxon>Bacteria</taxon>
        <taxon>Bacillati</taxon>
        <taxon>Bacillota</taxon>
        <taxon>Bacilli</taxon>
        <taxon>Bacillales</taxon>
        <taxon>Paenibacillaceae</taxon>
        <taxon>Paenibacillus</taxon>
    </lineage>
</organism>
<sequence>MYDDGFGQDQEPIQSFRLNTCGTISDDFKTRVVRITDVSRVGIGFEIDDFAIKMNEVYETTIFCDDESVRLQLIVRYAHIMEKTIRYGCDIHRIAKNDLNKLYYDAAV</sequence>
<name>A0A2W1N9V1_PAEXE</name>